<proteinExistence type="predicted"/>
<comment type="caution">
    <text evidence="1">The sequence shown here is derived from an EMBL/GenBank/DDBJ whole genome shotgun (WGS) entry which is preliminary data.</text>
</comment>
<accession>A0A1J5TS33</accession>
<dbReference type="EMBL" id="MIZA01000024">
    <property type="protein sequence ID" value="OIR16524.1"/>
    <property type="molecule type" value="Genomic_DNA"/>
</dbReference>
<dbReference type="Gene3D" id="3.60.15.10">
    <property type="entry name" value="Ribonuclease Z/Hydroxyacylglutathione hydrolase-like"/>
    <property type="match status" value="1"/>
</dbReference>
<evidence type="ECO:0000313" key="1">
    <source>
        <dbReference type="EMBL" id="OIR16524.1"/>
    </source>
</evidence>
<dbReference type="STRING" id="1888995.BD935_02980"/>
<dbReference type="SUPFAM" id="SSF56281">
    <property type="entry name" value="Metallo-hydrolase/oxidoreductase"/>
    <property type="match status" value="1"/>
</dbReference>
<organism evidence="1 2">
    <name type="scientific">Marine Group III euryarchaeote CG-Epi1</name>
    <dbReference type="NCBI Taxonomy" id="1888995"/>
    <lineage>
        <taxon>Archaea</taxon>
        <taxon>Methanobacteriati</taxon>
        <taxon>Thermoplasmatota</taxon>
        <taxon>Thermoplasmata</taxon>
        <taxon>Candidatus Thermoprofundales</taxon>
    </lineage>
</organism>
<protein>
    <submittedName>
        <fullName evidence="1">Uncharacterized protein</fullName>
    </submittedName>
</protein>
<reference evidence="1 2" key="1">
    <citation type="submission" date="2016-08" db="EMBL/GenBank/DDBJ databases">
        <title>New Insights into Marine Group III Euryarchaeota, from dark to light.</title>
        <authorList>
            <person name="Haro-Moreno J.M."/>
            <person name="Rodriguez-Valera F."/>
            <person name="Lopez-Garcia P."/>
            <person name="Moreira D."/>
            <person name="Martin-Cuadrado A.B."/>
        </authorList>
    </citation>
    <scope>NUCLEOTIDE SEQUENCE [LARGE SCALE GENOMIC DNA]</scope>
    <source>
        <strain evidence="1">CG-Epi1</strain>
    </source>
</reference>
<name>A0A1J5TS33_9ARCH</name>
<evidence type="ECO:0000313" key="2">
    <source>
        <dbReference type="Proteomes" id="UP000183080"/>
    </source>
</evidence>
<dbReference type="AlphaFoldDB" id="A0A1J5TS33"/>
<sequence length="274" mass="31606">MYNKITLLGNAQDAGRPQVGCNRKCCKEAFKNSLLVRNPVSLGLHGDKFGIVETTKSLTNQLQMVENPELSEIWLTHAHLGHIEGLGQFGREALNSKKIKLRCSQSVREYILKHPIWKKLFDRKNLIFSDFGTNSVIPIEVPHRSKDFDTHALLFKGKNNILFLPDHDSWSETLDFVGHNNPLDWFNHVEANIVLLDGTFWDKMELADRNQENVPHPTVKETLQLIGERRQKDPRIIFIHLNHTNPLHDKDSKEFLKVEERGWEVGEEGMEFSL</sequence>
<gene>
    <name evidence="1" type="ORF">BD935_02980</name>
</gene>
<dbReference type="InterPro" id="IPR036866">
    <property type="entry name" value="RibonucZ/Hydroxyglut_hydro"/>
</dbReference>
<dbReference type="Proteomes" id="UP000183080">
    <property type="component" value="Unassembled WGS sequence"/>
</dbReference>